<dbReference type="Proteomes" id="UP000746471">
    <property type="component" value="Unassembled WGS sequence"/>
</dbReference>
<protein>
    <submittedName>
        <fullName evidence="2">(2Fe-2S)-binding protein</fullName>
    </submittedName>
</protein>
<dbReference type="Pfam" id="PF04324">
    <property type="entry name" value="Fer2_BFD"/>
    <property type="match status" value="1"/>
</dbReference>
<evidence type="ECO:0000313" key="2">
    <source>
        <dbReference type="EMBL" id="MBS7527058.1"/>
    </source>
</evidence>
<gene>
    <name evidence="2" type="ORF">KHM83_10230</name>
</gene>
<evidence type="ECO:0000313" key="3">
    <source>
        <dbReference type="Proteomes" id="UP000746471"/>
    </source>
</evidence>
<dbReference type="RefSeq" id="WP_213236921.1">
    <property type="nucleotide sequence ID" value="NZ_JAHBCL010000016.1"/>
</dbReference>
<dbReference type="EMBL" id="JAHBCL010000016">
    <property type="protein sequence ID" value="MBS7527058.1"/>
    <property type="molecule type" value="Genomic_DNA"/>
</dbReference>
<dbReference type="InterPro" id="IPR041854">
    <property type="entry name" value="BFD-like_2Fe2S-bd_dom_sf"/>
</dbReference>
<name>A0ABS5PPS3_9FIRM</name>
<organism evidence="2 3">
    <name type="scientific">Fusibacter paucivorans</name>
    <dbReference type="NCBI Taxonomy" id="76009"/>
    <lineage>
        <taxon>Bacteria</taxon>
        <taxon>Bacillati</taxon>
        <taxon>Bacillota</taxon>
        <taxon>Clostridia</taxon>
        <taxon>Eubacteriales</taxon>
        <taxon>Eubacteriales Family XII. Incertae Sedis</taxon>
        <taxon>Fusibacter</taxon>
    </lineage>
</organism>
<comment type="caution">
    <text evidence="2">The sequence shown here is derived from an EMBL/GenBank/DDBJ whole genome shotgun (WGS) entry which is preliminary data.</text>
</comment>
<dbReference type="InterPro" id="IPR007419">
    <property type="entry name" value="BFD-like_2Fe2S-bd_dom"/>
</dbReference>
<dbReference type="Gene3D" id="1.10.10.1100">
    <property type="entry name" value="BFD-like [2Fe-2S]-binding domain"/>
    <property type="match status" value="1"/>
</dbReference>
<dbReference type="CDD" id="cd10141">
    <property type="entry name" value="CopZ-like_Fer2_BFD-like"/>
    <property type="match status" value="1"/>
</dbReference>
<accession>A0ABS5PPS3</accession>
<proteinExistence type="predicted"/>
<evidence type="ECO:0000259" key="1">
    <source>
        <dbReference type="Pfam" id="PF04324"/>
    </source>
</evidence>
<reference evidence="2 3" key="1">
    <citation type="submission" date="2021-05" db="EMBL/GenBank/DDBJ databases">
        <title>Fusibacter ferrireducens sp. nov., an anaerobic, sulfur- and Fe-reducing bacterium isolated from the mangrove sediment.</title>
        <authorList>
            <person name="Qiu D."/>
        </authorList>
    </citation>
    <scope>NUCLEOTIDE SEQUENCE [LARGE SCALE GENOMIC DNA]</scope>
    <source>
        <strain evidence="2 3">DSM 12116</strain>
    </source>
</reference>
<feature type="domain" description="BFD-like [2Fe-2S]-binding" evidence="1">
    <location>
        <begin position="22"/>
        <end position="60"/>
    </location>
</feature>
<keyword evidence="3" id="KW-1185">Reference proteome</keyword>
<sequence>MSEEKCCSCCSTDSKDPVIGEYVCYCNHVTEQDIIEAIENGALTVKDVIDKTGAMKNSNCAVNNPKGVCCYSDIVYVFNKHMENTKL</sequence>